<dbReference type="GO" id="GO:0004497">
    <property type="term" value="F:monooxygenase activity"/>
    <property type="evidence" value="ECO:0007669"/>
    <property type="project" value="UniProtKB-KW"/>
</dbReference>
<organism evidence="2 3">
    <name type="scientific">Acidisphaera rubrifaciens HS-AP3</name>
    <dbReference type="NCBI Taxonomy" id="1231350"/>
    <lineage>
        <taxon>Bacteria</taxon>
        <taxon>Pseudomonadati</taxon>
        <taxon>Pseudomonadota</taxon>
        <taxon>Alphaproteobacteria</taxon>
        <taxon>Acetobacterales</taxon>
        <taxon>Acetobacteraceae</taxon>
        <taxon>Acidisphaera</taxon>
    </lineage>
</organism>
<evidence type="ECO:0000259" key="1">
    <source>
        <dbReference type="PROSITE" id="PS51725"/>
    </source>
</evidence>
<gene>
    <name evidence="2" type="ORF">Asru_0036_05</name>
</gene>
<comment type="caution">
    <text evidence="2">The sequence shown here is derived from an EMBL/GenBank/DDBJ whole genome shotgun (WGS) entry which is preliminary data.</text>
</comment>
<sequence length="99" mass="10706">MLTITATLRCQGGHEDVLRDALLDVARHVAAHEPDTIGFFVSQDLADPCIFTTYERFADQAAMDRHNTSAALARCFATISPILDGDVVLLTGTELSAKT</sequence>
<dbReference type="AlphaFoldDB" id="A0A0D6P2I6"/>
<dbReference type="Pfam" id="PF03992">
    <property type="entry name" value="ABM"/>
    <property type="match status" value="1"/>
</dbReference>
<dbReference type="InterPro" id="IPR007138">
    <property type="entry name" value="ABM_dom"/>
</dbReference>
<evidence type="ECO:0000313" key="2">
    <source>
        <dbReference type="EMBL" id="GAN75975.1"/>
    </source>
</evidence>
<dbReference type="InterPro" id="IPR011008">
    <property type="entry name" value="Dimeric_a/b-barrel"/>
</dbReference>
<dbReference type="EMBL" id="BANB01000036">
    <property type="protein sequence ID" value="GAN75975.1"/>
    <property type="molecule type" value="Genomic_DNA"/>
</dbReference>
<name>A0A0D6P2I6_9PROT</name>
<keyword evidence="3" id="KW-1185">Reference proteome</keyword>
<protein>
    <submittedName>
        <fullName evidence="2">Antibiotic biosynthesis monooxygenase</fullName>
    </submittedName>
</protein>
<dbReference type="Proteomes" id="UP000032680">
    <property type="component" value="Unassembled WGS sequence"/>
</dbReference>
<dbReference type="SUPFAM" id="SSF54909">
    <property type="entry name" value="Dimeric alpha+beta barrel"/>
    <property type="match status" value="1"/>
</dbReference>
<dbReference type="PROSITE" id="PS51725">
    <property type="entry name" value="ABM"/>
    <property type="match status" value="1"/>
</dbReference>
<proteinExistence type="predicted"/>
<keyword evidence="2" id="KW-0503">Monooxygenase</keyword>
<accession>A0A0D6P2I6</accession>
<keyword evidence="2" id="KW-0560">Oxidoreductase</keyword>
<feature type="domain" description="ABM" evidence="1">
    <location>
        <begin position="2"/>
        <end position="95"/>
    </location>
</feature>
<dbReference type="OrthoDB" id="287932at2"/>
<reference evidence="2 3" key="1">
    <citation type="submission" date="2012-11" db="EMBL/GenBank/DDBJ databases">
        <title>Whole genome sequence of Acidisphaera rubrifaciens HS-AP3.</title>
        <authorList>
            <person name="Azuma Y."/>
            <person name="Higashiura N."/>
            <person name="Hirakawa H."/>
            <person name="Matsushita K."/>
        </authorList>
    </citation>
    <scope>NUCLEOTIDE SEQUENCE [LARGE SCALE GENOMIC DNA]</scope>
    <source>
        <strain evidence="2 3">HS-AP3</strain>
    </source>
</reference>
<evidence type="ECO:0000313" key="3">
    <source>
        <dbReference type="Proteomes" id="UP000032680"/>
    </source>
</evidence>
<dbReference type="RefSeq" id="WP_048859741.1">
    <property type="nucleotide sequence ID" value="NZ_BANB01000036.1"/>
</dbReference>
<dbReference type="Gene3D" id="3.30.70.100">
    <property type="match status" value="1"/>
</dbReference>